<feature type="transmembrane region" description="Helical" evidence="1">
    <location>
        <begin position="12"/>
        <end position="34"/>
    </location>
</feature>
<dbReference type="NCBIfam" id="TIGR01167">
    <property type="entry name" value="LPXTG_anchor"/>
    <property type="match status" value="1"/>
</dbReference>
<keyword evidence="4" id="KW-1185">Reference proteome</keyword>
<dbReference type="InterPro" id="IPR003675">
    <property type="entry name" value="Rce1/LyrA-like_dom"/>
</dbReference>
<keyword evidence="1" id="KW-0472">Membrane</keyword>
<organism evidence="3 4">
    <name type="scientific">Roseofilum halophilum BLCC-M91</name>
    <dbReference type="NCBI Taxonomy" id="3022259"/>
    <lineage>
        <taxon>Bacteria</taxon>
        <taxon>Bacillati</taxon>
        <taxon>Cyanobacteriota</taxon>
        <taxon>Cyanophyceae</taxon>
        <taxon>Desertifilales</taxon>
        <taxon>Desertifilaceae</taxon>
        <taxon>Roseofilum</taxon>
        <taxon>Roseofilum halophilum</taxon>
    </lineage>
</organism>
<keyword evidence="3" id="KW-0482">Metalloprotease</keyword>
<feature type="transmembrane region" description="Helical" evidence="1">
    <location>
        <begin position="207"/>
        <end position="226"/>
    </location>
</feature>
<feature type="transmembrane region" description="Helical" evidence="1">
    <location>
        <begin position="246"/>
        <end position="263"/>
    </location>
</feature>
<dbReference type="Pfam" id="PF02517">
    <property type="entry name" value="Rce1-like"/>
    <property type="match status" value="1"/>
</dbReference>
<accession>A0ABT7BI20</accession>
<feature type="transmembrane region" description="Helical" evidence="1">
    <location>
        <begin position="84"/>
        <end position="103"/>
    </location>
</feature>
<gene>
    <name evidence="3" type="ORF">PJF56_08130</name>
</gene>
<evidence type="ECO:0000256" key="1">
    <source>
        <dbReference type="SAM" id="Phobius"/>
    </source>
</evidence>
<feature type="transmembrane region" description="Helical" evidence="1">
    <location>
        <begin position="40"/>
        <end position="63"/>
    </location>
</feature>
<feature type="domain" description="CAAX prenyl protease 2/Lysostaphin resistance protein A-like" evidence="2">
    <location>
        <begin position="123"/>
        <end position="215"/>
    </location>
</feature>
<name>A0ABT7BI20_9CYAN</name>
<evidence type="ECO:0000313" key="3">
    <source>
        <dbReference type="EMBL" id="MDJ1178826.1"/>
    </source>
</evidence>
<dbReference type="Proteomes" id="UP001231370">
    <property type="component" value="Unassembled WGS sequence"/>
</dbReference>
<keyword evidence="3" id="KW-0378">Hydrolase</keyword>
<dbReference type="GO" id="GO:0008237">
    <property type="term" value="F:metallopeptidase activity"/>
    <property type="evidence" value="ECO:0007669"/>
    <property type="project" value="UniProtKB-KW"/>
</dbReference>
<evidence type="ECO:0000259" key="2">
    <source>
        <dbReference type="Pfam" id="PF02517"/>
    </source>
</evidence>
<dbReference type="PANTHER" id="PTHR43592:SF20">
    <property type="entry name" value="ALPHA_BETA-HYDROLASES SUPERFAMILY PROTEIN"/>
    <property type="match status" value="1"/>
</dbReference>
<evidence type="ECO:0000313" key="4">
    <source>
        <dbReference type="Proteomes" id="UP001231370"/>
    </source>
</evidence>
<keyword evidence="1" id="KW-1133">Transmembrane helix</keyword>
<comment type="caution">
    <text evidence="3">The sequence shown here is derived from an EMBL/GenBank/DDBJ whole genome shotgun (WGS) entry which is preliminary data.</text>
</comment>
<feature type="transmembrane region" description="Helical" evidence="1">
    <location>
        <begin position="182"/>
        <end position="200"/>
    </location>
</feature>
<feature type="transmembrane region" description="Helical" evidence="1">
    <location>
        <begin position="157"/>
        <end position="176"/>
    </location>
</feature>
<dbReference type="PANTHER" id="PTHR43592">
    <property type="entry name" value="CAAX AMINO TERMINAL PROTEASE"/>
    <property type="match status" value="1"/>
</dbReference>
<dbReference type="RefSeq" id="WP_283762138.1">
    <property type="nucleotide sequence ID" value="NZ_JAQPOK010000068.1"/>
</dbReference>
<proteinExistence type="predicted"/>
<reference evidence="3 4" key="1">
    <citation type="submission" date="2023-01" db="EMBL/GenBank/DDBJ databases">
        <title>Novel diversity within Roseofilum (Cyanobacteria; Desertifilaceae) from marine benthic mats with descriptions of four novel species.</title>
        <authorList>
            <person name="Wang Y."/>
            <person name="Berthold D.E."/>
            <person name="Hu J."/>
            <person name="Lefler F.W."/>
            <person name="Laughinghouse H.D. IV."/>
        </authorList>
    </citation>
    <scope>NUCLEOTIDE SEQUENCE [LARGE SCALE GENOMIC DNA]</scope>
    <source>
        <strain evidence="3 4">BLCC-M91</strain>
    </source>
</reference>
<protein>
    <submittedName>
        <fullName evidence="3">CPBP family intramembrane metalloprotease</fullName>
    </submittedName>
</protein>
<keyword evidence="3" id="KW-0645">Protease</keyword>
<feature type="transmembrane region" description="Helical" evidence="1">
    <location>
        <begin position="115"/>
        <end position="136"/>
    </location>
</feature>
<dbReference type="EMBL" id="JAQPOK010000068">
    <property type="protein sequence ID" value="MDJ1178826.1"/>
    <property type="molecule type" value="Genomic_DNA"/>
</dbReference>
<sequence length="277" mass="31604">MRNIQKASAVQRILLFLVVLLCVWLPIAWPIYLWVPDPNWQSILAMGILYIEFLLLVYIWSRWVDRIPHLFKYYGVRLTQANRLEFLAGLCIAVACLFGLFTLQELMGWVSWKPLPASITLVILEAALVGFGVGCAEELFFRGWFLSELQRDYSPNRSAWINALIFAVLHFIKPLGEIVRTWVQFPGLVLLGVTLVWGKYATYGRLGLSIGLHTGLVATFYVINVGQLIEYTQSVPPWVTGIDRNPLAGMMGILFLSGIGFWLRRRSRKLLKRCSNP</sequence>
<keyword evidence="1" id="KW-0812">Transmembrane</keyword>